<dbReference type="PANTHER" id="PTHR33248">
    <property type="entry name" value="ZINC ION-BINDING PROTEIN"/>
    <property type="match status" value="1"/>
</dbReference>
<proteinExistence type="predicted"/>
<accession>A0A7G2EWM9</accession>
<name>A0A7G2EWM9_ARATH</name>
<dbReference type="GO" id="GO:0008270">
    <property type="term" value="F:zinc ion binding"/>
    <property type="evidence" value="ECO:0007669"/>
    <property type="project" value="UniProtKB-KW"/>
</dbReference>
<protein>
    <submittedName>
        <fullName evidence="6">(thale cress) hypothetical protein</fullName>
    </submittedName>
</protein>
<dbReference type="Proteomes" id="UP000516314">
    <property type="component" value="Chromosome 4"/>
</dbReference>
<dbReference type="PROSITE" id="PS51999">
    <property type="entry name" value="ZF_GRF"/>
    <property type="match status" value="1"/>
</dbReference>
<dbReference type="EMBL" id="LR881469">
    <property type="protein sequence ID" value="CAD5327300.1"/>
    <property type="molecule type" value="Genomic_DNA"/>
</dbReference>
<evidence type="ECO:0000256" key="1">
    <source>
        <dbReference type="ARBA" id="ARBA00022723"/>
    </source>
</evidence>
<dbReference type="AlphaFoldDB" id="A0A7G2EWM9"/>
<evidence type="ECO:0000256" key="2">
    <source>
        <dbReference type="ARBA" id="ARBA00022771"/>
    </source>
</evidence>
<evidence type="ECO:0000313" key="7">
    <source>
        <dbReference type="Proteomes" id="UP000516314"/>
    </source>
</evidence>
<evidence type="ECO:0000313" key="6">
    <source>
        <dbReference type="EMBL" id="CAD5327300.1"/>
    </source>
</evidence>
<keyword evidence="1" id="KW-0479">Metal-binding</keyword>
<evidence type="ECO:0000259" key="5">
    <source>
        <dbReference type="PROSITE" id="PS51999"/>
    </source>
</evidence>
<sequence>MSSSSETYVAVAGRGLPVKCVCGLSVTIFTSKTQKNPGRPFFGCTSKRDASSWTNKNDGHLFKWVEEAVYEEVEDALPNIGIMANEIVKGKCSSSLSSSPAASWSNVGIISLSFGTTLTLLSRTHHST</sequence>
<feature type="domain" description="GRF-type" evidence="5">
    <location>
        <begin position="20"/>
        <end position="68"/>
    </location>
</feature>
<evidence type="ECO:0000256" key="3">
    <source>
        <dbReference type="ARBA" id="ARBA00022833"/>
    </source>
</evidence>
<gene>
    <name evidence="6" type="ORF">AT9943_LOCUS15006</name>
</gene>
<reference evidence="6 7" key="1">
    <citation type="submission" date="2020-09" db="EMBL/GenBank/DDBJ databases">
        <authorList>
            <person name="Ashkenazy H."/>
        </authorList>
    </citation>
    <scope>NUCLEOTIDE SEQUENCE [LARGE SCALE GENOMIC DNA]</scope>
    <source>
        <strain evidence="7">cv. Cdm-0</strain>
    </source>
</reference>
<keyword evidence="3" id="KW-0862">Zinc</keyword>
<dbReference type="InterPro" id="IPR010666">
    <property type="entry name" value="Znf_GRF"/>
</dbReference>
<keyword evidence="2 4" id="KW-0863">Zinc-finger</keyword>
<evidence type="ECO:0000256" key="4">
    <source>
        <dbReference type="PROSITE-ProRule" id="PRU01343"/>
    </source>
</evidence>
<organism evidence="6 7">
    <name type="scientific">Arabidopsis thaliana</name>
    <name type="common">Mouse-ear cress</name>
    <dbReference type="NCBI Taxonomy" id="3702"/>
    <lineage>
        <taxon>Eukaryota</taxon>
        <taxon>Viridiplantae</taxon>
        <taxon>Streptophyta</taxon>
        <taxon>Embryophyta</taxon>
        <taxon>Tracheophyta</taxon>
        <taxon>Spermatophyta</taxon>
        <taxon>Magnoliopsida</taxon>
        <taxon>eudicotyledons</taxon>
        <taxon>Gunneridae</taxon>
        <taxon>Pentapetalae</taxon>
        <taxon>rosids</taxon>
        <taxon>malvids</taxon>
        <taxon>Brassicales</taxon>
        <taxon>Brassicaceae</taxon>
        <taxon>Camelineae</taxon>
        <taxon>Arabidopsis</taxon>
    </lineage>
</organism>